<gene>
    <name evidence="2" type="ORF">JF543_06240</name>
</gene>
<comment type="caution">
    <text evidence="2">The sequence shown here is derived from an EMBL/GenBank/DDBJ whole genome shotgun (WGS) entry which is preliminary data.</text>
</comment>
<dbReference type="Pfam" id="PF04417">
    <property type="entry name" value="DUF501"/>
    <property type="match status" value="1"/>
</dbReference>
<dbReference type="InterPro" id="IPR007511">
    <property type="entry name" value="DUF501"/>
</dbReference>
<proteinExistence type="predicted"/>
<dbReference type="PANTHER" id="PTHR37163">
    <property type="entry name" value="CONSERVED PROTEIN"/>
    <property type="match status" value="1"/>
</dbReference>
<evidence type="ECO:0000313" key="2">
    <source>
        <dbReference type="EMBL" id="MBN8205558.1"/>
    </source>
</evidence>
<organism evidence="2 3">
    <name type="scientific">Microbacterium esteraromaticum</name>
    <dbReference type="NCBI Taxonomy" id="57043"/>
    <lineage>
        <taxon>Bacteria</taxon>
        <taxon>Bacillati</taxon>
        <taxon>Actinomycetota</taxon>
        <taxon>Actinomycetes</taxon>
        <taxon>Micrococcales</taxon>
        <taxon>Microbacteriaceae</taxon>
        <taxon>Microbacterium</taxon>
    </lineage>
</organism>
<dbReference type="RefSeq" id="WP_206823276.1">
    <property type="nucleotide sequence ID" value="NZ_CP063379.1"/>
</dbReference>
<dbReference type="EMBL" id="JAEMWU010000001">
    <property type="protein sequence ID" value="MBN8205558.1"/>
    <property type="molecule type" value="Genomic_DNA"/>
</dbReference>
<accession>A0A939DWY2</accession>
<protein>
    <submittedName>
        <fullName evidence="2">DUF501 domain-containing protein</fullName>
    </submittedName>
</protein>
<dbReference type="Proteomes" id="UP000664385">
    <property type="component" value="Unassembled WGS sequence"/>
</dbReference>
<evidence type="ECO:0000256" key="1">
    <source>
        <dbReference type="SAM" id="MobiDB-lite"/>
    </source>
</evidence>
<dbReference type="PANTHER" id="PTHR37163:SF1">
    <property type="entry name" value="DUF501 DOMAIN-CONTAINING PROTEIN"/>
    <property type="match status" value="1"/>
</dbReference>
<evidence type="ECO:0000313" key="3">
    <source>
        <dbReference type="Proteomes" id="UP000664385"/>
    </source>
</evidence>
<dbReference type="AlphaFoldDB" id="A0A939DWY2"/>
<name>A0A939DWY2_9MICO</name>
<sequence length="187" mass="19247">MTRPPFEPPTAAEIAVVSDQLGRPARGVVGIAARCVCGNPTVVATAPRLHDGTPFPTFYYLTHPAATAAMSTLEATQVMPELAQMLDEDADVAAGYQRAHEAYLADRAQFGEVPEIDGISAGGMPTRVKCLHALAGHALAAGPGLNPIGDEALVRSSWSPERCACAAPGAALRDAGDTPASEGDASE</sequence>
<reference evidence="2" key="1">
    <citation type="submission" date="2020-12" db="EMBL/GenBank/DDBJ databases">
        <title>PHA producing bacteria isolated from mangrove.</title>
        <authorList>
            <person name="Zheng W."/>
            <person name="Yu S."/>
            <person name="Huang Y."/>
        </authorList>
    </citation>
    <scope>NUCLEOTIDE SEQUENCE</scope>
    <source>
        <strain evidence="2">GN8-5</strain>
    </source>
</reference>
<feature type="region of interest" description="Disordered" evidence="1">
    <location>
        <begin position="168"/>
        <end position="187"/>
    </location>
</feature>